<dbReference type="Pfam" id="PF00122">
    <property type="entry name" value="E1-E2_ATPase"/>
    <property type="match status" value="1"/>
</dbReference>
<feature type="domain" description="P-type ATPase A" evidence="4">
    <location>
        <begin position="2"/>
        <end position="71"/>
    </location>
</feature>
<dbReference type="EMBL" id="BEXA01000021">
    <property type="protein sequence ID" value="GAY74445.1"/>
    <property type="molecule type" value="Genomic_DNA"/>
</dbReference>
<dbReference type="Proteomes" id="UP000286974">
    <property type="component" value="Unassembled WGS sequence"/>
</dbReference>
<name>A0A401FPY1_9LACO</name>
<dbReference type="PANTHER" id="PTHR43520:SF8">
    <property type="entry name" value="P-TYPE CU(+) TRANSPORTER"/>
    <property type="match status" value="1"/>
</dbReference>
<gene>
    <name evidence="5" type="ORF">NBRC111893_2591</name>
</gene>
<dbReference type="GO" id="GO:0016787">
    <property type="term" value="F:hydrolase activity"/>
    <property type="evidence" value="ECO:0007669"/>
    <property type="project" value="UniProtKB-KW"/>
</dbReference>
<dbReference type="Gene3D" id="2.70.150.10">
    <property type="entry name" value="Calcium-transporting ATPase, cytoplasmic transduction domain A"/>
    <property type="match status" value="1"/>
</dbReference>
<evidence type="ECO:0000256" key="1">
    <source>
        <dbReference type="ARBA" id="ARBA00004141"/>
    </source>
</evidence>
<accession>A0A401FPY1</accession>
<dbReference type="GO" id="GO:0016020">
    <property type="term" value="C:membrane"/>
    <property type="evidence" value="ECO:0007669"/>
    <property type="project" value="TreeGrafter"/>
</dbReference>
<dbReference type="GO" id="GO:0055070">
    <property type="term" value="P:copper ion homeostasis"/>
    <property type="evidence" value="ECO:0007669"/>
    <property type="project" value="TreeGrafter"/>
</dbReference>
<keyword evidence="6" id="KW-1185">Reference proteome</keyword>
<dbReference type="EC" id="3.6.3.3" evidence="5"/>
<dbReference type="SUPFAM" id="SSF81653">
    <property type="entry name" value="Calcium ATPase, transduction domain A"/>
    <property type="match status" value="1"/>
</dbReference>
<dbReference type="GO" id="GO:0043682">
    <property type="term" value="F:P-type divalent copper transporter activity"/>
    <property type="evidence" value="ECO:0007669"/>
    <property type="project" value="TreeGrafter"/>
</dbReference>
<dbReference type="InterPro" id="IPR059000">
    <property type="entry name" value="ATPase_P-type_domA"/>
</dbReference>
<keyword evidence="2" id="KW-0479">Metal-binding</keyword>
<evidence type="ECO:0000256" key="2">
    <source>
        <dbReference type="ARBA" id="ARBA00022723"/>
    </source>
</evidence>
<sequence length="79" mass="8716">MKENERIPADGLILSEAFVDESMITGESRAVNKKTNDLVYGGSLNQNQPFEMKVTTLGKDSFLNQVAELVKKAQAQKLS</sequence>
<evidence type="ECO:0000259" key="4">
    <source>
        <dbReference type="Pfam" id="PF00122"/>
    </source>
</evidence>
<dbReference type="GO" id="GO:0005507">
    <property type="term" value="F:copper ion binding"/>
    <property type="evidence" value="ECO:0007669"/>
    <property type="project" value="TreeGrafter"/>
</dbReference>
<organism evidence="5 6">
    <name type="scientific">Lentilactobacillus kosonis</name>
    <dbReference type="NCBI Taxonomy" id="2810561"/>
    <lineage>
        <taxon>Bacteria</taxon>
        <taxon>Bacillati</taxon>
        <taxon>Bacillota</taxon>
        <taxon>Bacilli</taxon>
        <taxon>Lactobacillales</taxon>
        <taxon>Lactobacillaceae</taxon>
        <taxon>Lentilactobacillus</taxon>
    </lineage>
</organism>
<protein>
    <submittedName>
        <fullName evidence="5">Lead, cadmium, zinc and mercury transporting ATPase</fullName>
        <ecNumber evidence="5">3.6.3.3</ecNumber>
    </submittedName>
</protein>
<evidence type="ECO:0000313" key="5">
    <source>
        <dbReference type="EMBL" id="GAY74445.1"/>
    </source>
</evidence>
<keyword evidence="3" id="KW-1278">Translocase</keyword>
<keyword evidence="5" id="KW-0378">Hydrolase</keyword>
<evidence type="ECO:0000256" key="3">
    <source>
        <dbReference type="ARBA" id="ARBA00022967"/>
    </source>
</evidence>
<dbReference type="InterPro" id="IPR008250">
    <property type="entry name" value="ATPase_P-typ_transduc_dom_A_sf"/>
</dbReference>
<dbReference type="PANTHER" id="PTHR43520">
    <property type="entry name" value="ATP7, ISOFORM B"/>
    <property type="match status" value="1"/>
</dbReference>
<comment type="caution">
    <text evidence="5">The sequence shown here is derived from an EMBL/GenBank/DDBJ whole genome shotgun (WGS) entry which is preliminary data.</text>
</comment>
<evidence type="ECO:0000313" key="6">
    <source>
        <dbReference type="Proteomes" id="UP000286974"/>
    </source>
</evidence>
<dbReference type="AlphaFoldDB" id="A0A401FPY1"/>
<comment type="subcellular location">
    <subcellularLocation>
        <location evidence="1">Membrane</location>
        <topology evidence="1">Multi-pass membrane protein</topology>
    </subcellularLocation>
</comment>
<proteinExistence type="predicted"/>
<reference evidence="5 6" key="1">
    <citation type="submission" date="2017-11" db="EMBL/GenBank/DDBJ databases">
        <title>Draft Genome Sequence of Lactobacillus curieae NBRC 111893 isolated from Koso, a Japanese sugar-Vegetable Fermented Beverage.</title>
        <authorList>
            <person name="Chiou T.Y."/>
            <person name="Oshima K."/>
            <person name="Suda W."/>
            <person name="Hattori M."/>
            <person name="Takahashi T."/>
        </authorList>
    </citation>
    <scope>NUCLEOTIDE SEQUENCE [LARGE SCALE GENOMIC DNA]</scope>
    <source>
        <strain evidence="5 6">NBRC111893</strain>
    </source>
</reference>